<dbReference type="PANTHER" id="PTHR22648">
    <property type="entry name" value="TRANSCRIPTION TERMINATION FACTOR NUSA"/>
    <property type="match status" value="1"/>
</dbReference>
<evidence type="ECO:0000256" key="2">
    <source>
        <dbReference type="ARBA" id="ARBA00022490"/>
    </source>
</evidence>
<evidence type="ECO:0000256" key="3">
    <source>
        <dbReference type="ARBA" id="ARBA00022884"/>
    </source>
</evidence>
<dbReference type="Gene3D" id="3.30.1480.10">
    <property type="entry name" value="NusA, N-terminal domain"/>
    <property type="match status" value="1"/>
</dbReference>
<comment type="function">
    <text evidence="6">Participates in both transcription termination and antitermination.</text>
</comment>
<dbReference type="GO" id="GO:0031564">
    <property type="term" value="P:transcription antitermination"/>
    <property type="evidence" value="ECO:0007669"/>
    <property type="project" value="UniProtKB-UniRule"/>
</dbReference>
<dbReference type="InterPro" id="IPR015946">
    <property type="entry name" value="KH_dom-like_a/b"/>
</dbReference>
<dbReference type="InterPro" id="IPR013735">
    <property type="entry name" value="TF_NusA_N"/>
</dbReference>
<proteinExistence type="inferred from homology"/>
<reference evidence="10 11" key="1">
    <citation type="journal article" date="2012" name="J. Bacteriol.">
        <title>Genome Sequence of "Candidatus Mycoplasma haemolamae" Strain Purdue, a Red Blood Cell Pathogen of Alpacas (Vicugna pacos) and Llamas (Lama glama).</title>
        <authorList>
            <person name="Guimaraes A.M."/>
            <person name="Toth B."/>
            <person name="Santos A.P."/>
            <person name="do Nascimento N.C."/>
            <person name="Kritchevsky J.E."/>
            <person name="Messick J.B."/>
        </authorList>
    </citation>
    <scope>NUCLEOTIDE SEQUENCE [LARGE SCALE GENOMIC DNA]</scope>
    <source>
        <strain evidence="10 11">Purdue</strain>
    </source>
</reference>
<evidence type="ECO:0000259" key="9">
    <source>
        <dbReference type="Pfam" id="PF26594"/>
    </source>
</evidence>
<comment type="subcellular location">
    <subcellularLocation>
        <location evidence="6">Cytoplasm</location>
    </subcellularLocation>
</comment>
<comment type="similarity">
    <text evidence="6">Belongs to the NusA family.</text>
</comment>
<dbReference type="Pfam" id="PF08529">
    <property type="entry name" value="NusA_N"/>
    <property type="match status" value="1"/>
</dbReference>
<dbReference type="AlphaFoldDB" id="I7BIQ9"/>
<dbReference type="HOGENOM" id="CLU_029242_2_2_14"/>
<evidence type="ECO:0000259" key="8">
    <source>
        <dbReference type="Pfam" id="PF13184"/>
    </source>
</evidence>
<accession>I7BIQ9</accession>
<dbReference type="Gene3D" id="3.30.300.20">
    <property type="match status" value="2"/>
</dbReference>
<dbReference type="InterPro" id="IPR058582">
    <property type="entry name" value="KH_NusA_2nd"/>
</dbReference>
<evidence type="ECO:0000256" key="4">
    <source>
        <dbReference type="ARBA" id="ARBA00023015"/>
    </source>
</evidence>
<dbReference type="Proteomes" id="UP000006502">
    <property type="component" value="Chromosome"/>
</dbReference>
<evidence type="ECO:0000313" key="11">
    <source>
        <dbReference type="Proteomes" id="UP000006502"/>
    </source>
</evidence>
<keyword evidence="5 6" id="KW-0804">Transcription</keyword>
<dbReference type="GO" id="GO:0003723">
    <property type="term" value="F:RNA binding"/>
    <property type="evidence" value="ECO:0007669"/>
    <property type="project" value="UniProtKB-UniRule"/>
</dbReference>
<dbReference type="GO" id="GO:0003700">
    <property type="term" value="F:DNA-binding transcription factor activity"/>
    <property type="evidence" value="ECO:0007669"/>
    <property type="project" value="InterPro"/>
</dbReference>
<dbReference type="Pfam" id="PF13184">
    <property type="entry name" value="KH_NusA_1st"/>
    <property type="match status" value="1"/>
</dbReference>
<dbReference type="KEGG" id="mhl:MHLP_00640"/>
<evidence type="ECO:0000259" key="7">
    <source>
        <dbReference type="Pfam" id="PF08529"/>
    </source>
</evidence>
<dbReference type="SUPFAM" id="SSF54814">
    <property type="entry name" value="Prokaryotic type KH domain (KH-domain type II)"/>
    <property type="match status" value="2"/>
</dbReference>
<protein>
    <recommendedName>
        <fullName evidence="6">Transcription termination/antitermination protein NusA</fullName>
    </recommendedName>
</protein>
<keyword evidence="6" id="KW-0889">Transcription antitermination</keyword>
<dbReference type="GO" id="GO:0005829">
    <property type="term" value="C:cytosol"/>
    <property type="evidence" value="ECO:0007669"/>
    <property type="project" value="TreeGrafter"/>
</dbReference>
<dbReference type="InterPro" id="IPR009019">
    <property type="entry name" value="KH_sf_prok-type"/>
</dbReference>
<feature type="domain" description="Transcription factor NusA first KH" evidence="8">
    <location>
        <begin position="234"/>
        <end position="311"/>
    </location>
</feature>
<keyword evidence="11" id="KW-1185">Reference proteome</keyword>
<dbReference type="InterPro" id="IPR036555">
    <property type="entry name" value="NusA_N_sf"/>
</dbReference>
<feature type="domain" description="NusA-like second KH" evidence="9">
    <location>
        <begin position="319"/>
        <end position="382"/>
    </location>
</feature>
<feature type="domain" description="Transcription factor NusA N-terminal" evidence="7">
    <location>
        <begin position="12"/>
        <end position="117"/>
    </location>
</feature>
<name>I7BIQ9_MYCHA</name>
<dbReference type="Pfam" id="PF26594">
    <property type="entry name" value="KH_NusA_2nd"/>
    <property type="match status" value="1"/>
</dbReference>
<dbReference type="OrthoDB" id="9807233at2"/>
<dbReference type="HAMAP" id="MF_00945_B">
    <property type="entry name" value="NusA_B"/>
    <property type="match status" value="1"/>
</dbReference>
<gene>
    <name evidence="6" type="primary">nusA</name>
    <name evidence="10" type="ordered locus">MHLP_00640</name>
</gene>
<evidence type="ECO:0000313" key="10">
    <source>
        <dbReference type="EMBL" id="AFO51708.1"/>
    </source>
</evidence>
<evidence type="ECO:0000256" key="5">
    <source>
        <dbReference type="ARBA" id="ARBA00023163"/>
    </source>
</evidence>
<dbReference type="PANTHER" id="PTHR22648:SF0">
    <property type="entry name" value="TRANSCRIPTION TERMINATION_ANTITERMINATION PROTEIN NUSA"/>
    <property type="match status" value="1"/>
</dbReference>
<keyword evidence="1 6" id="KW-0806">Transcription termination</keyword>
<dbReference type="STRING" id="1212765.MHLP_00640"/>
<reference evidence="11" key="2">
    <citation type="submission" date="2012-07" db="EMBL/GenBank/DDBJ databases">
        <title>Complete genome sequence of 'Candidatus Mycoplasma haemolamae'.</title>
        <authorList>
            <person name="Guimaraes A.M.S."/>
            <person name="Toth B."/>
            <person name="Santos A.P."/>
            <person name="Nascimento N.C."/>
            <person name="Sojka J.E."/>
            <person name="Messick J.B."/>
        </authorList>
    </citation>
    <scope>NUCLEOTIDE SEQUENCE [LARGE SCALE GENOMIC DNA]</scope>
    <source>
        <strain evidence="11">Purdue</strain>
    </source>
</reference>
<dbReference type="InterPro" id="IPR030842">
    <property type="entry name" value="TF_NusA_bacterial"/>
</dbReference>
<dbReference type="EMBL" id="CP003731">
    <property type="protein sequence ID" value="AFO51708.1"/>
    <property type="molecule type" value="Genomic_DNA"/>
</dbReference>
<keyword evidence="4 6" id="KW-0805">Transcription regulation</keyword>
<sequence length="424" mass="48718">MAKGLNINQKYFIDSITRLSKECSLEKERISEFLEESFRFVFSREYSDSQVQVKIDTEKCKIEMWKELKVVSDSYYYGEGMEDSESLIPLKKANSKKEKKYKEGDIYSETIHLDKLETKIVKNILFHFQKLTLEAMNKKIYDKWIQRKGEVCEGMVEKVFETKEKLPKEAIVSLIDPNDEHDNTRGVVHRIDFVQTLSANGYRIYETLMPGKIYHFQIKDVLDDTSGCPIQLSRTSPEIVRYLMTKHISELHDGLVEIKAIARISGIKSKVLVTTKNNNIDPVGCCIGPKGNRLKIVSSQLLNERIDVILWNSDPIKNIVNSFAGAQILGYKIMEDEENSILLVATLENLLLAIGRRGVNVKLASLLTGWKIIIKTIQEAKEMRINYLPIDETWDNKASDVSGRIYKLHKFKFGESESENQSNS</sequence>
<organism evidence="10 11">
    <name type="scientific">Mycoplasma haematolamae (strain Purdue)</name>
    <dbReference type="NCBI Taxonomy" id="1212765"/>
    <lineage>
        <taxon>Bacteria</taxon>
        <taxon>Bacillati</taxon>
        <taxon>Mycoplasmatota</taxon>
        <taxon>Mollicutes</taxon>
        <taxon>Mycoplasmataceae</taxon>
        <taxon>Mycoplasma</taxon>
    </lineage>
</organism>
<dbReference type="GO" id="GO:0006353">
    <property type="term" value="P:DNA-templated transcription termination"/>
    <property type="evidence" value="ECO:0007669"/>
    <property type="project" value="UniProtKB-UniRule"/>
</dbReference>
<dbReference type="SUPFAM" id="SSF69705">
    <property type="entry name" value="Transcription factor NusA, N-terminal domain"/>
    <property type="match status" value="1"/>
</dbReference>
<evidence type="ECO:0000256" key="1">
    <source>
        <dbReference type="ARBA" id="ARBA00022472"/>
    </source>
</evidence>
<keyword evidence="3 6" id="KW-0694">RNA-binding</keyword>
<dbReference type="InterPro" id="IPR025249">
    <property type="entry name" value="TF_NusA_KH_1st"/>
</dbReference>
<keyword evidence="2 6" id="KW-0963">Cytoplasm</keyword>
<comment type="subunit">
    <text evidence="6">Monomer. Binds directly to the core enzyme of the DNA-dependent RNA polymerase and to nascent RNA.</text>
</comment>
<dbReference type="PATRIC" id="fig|1212765.3.peg.152"/>
<evidence type="ECO:0000256" key="6">
    <source>
        <dbReference type="HAMAP-Rule" id="MF_00945"/>
    </source>
</evidence>